<dbReference type="GO" id="GO:0016811">
    <property type="term" value="F:hydrolase activity, acting on carbon-nitrogen (but not peptide) bonds, in linear amides"/>
    <property type="evidence" value="ECO:0007669"/>
    <property type="project" value="TreeGrafter"/>
</dbReference>
<evidence type="ECO:0000256" key="1">
    <source>
        <dbReference type="ARBA" id="ARBA00001947"/>
    </source>
</evidence>
<keyword evidence="2" id="KW-0479">Metal-binding</keyword>
<dbReference type="Gene3D" id="3.40.50.10310">
    <property type="entry name" value="Creatininase"/>
    <property type="match status" value="1"/>
</dbReference>
<dbReference type="InterPro" id="IPR024087">
    <property type="entry name" value="Creatininase-like_sf"/>
</dbReference>
<comment type="cofactor">
    <cofactor evidence="1">
        <name>Zn(2+)</name>
        <dbReference type="ChEBI" id="CHEBI:29105"/>
    </cofactor>
</comment>
<dbReference type="Pfam" id="PF02633">
    <property type="entry name" value="Creatininase"/>
    <property type="match status" value="1"/>
</dbReference>
<sequence>MYYCFPTIFCVLACLIPTAAISAQDLDSPRPIAGIDSVFIEEMTWMDVRDAIRDGKTTAIVATGGVEQNGPYVASGKHNFVLQATTDAIARELGNALVAPIIKLVPEGNIDPPSGHMRYHATLSVRQETFESMLTDVVSSLAAHGFTDIVLIGDSGGNTRGMEAVAEALTSQWKGAPARVYHIPEYYTEDMYSCEYLKAELGIFQQPDECRATRNEYHDDYHYSSIIATVDPNMIRTNQRIEADLFSINGVALGPVEVTIANGRRLVEYRAQITARAIRAAIQGQ</sequence>
<protein>
    <recommendedName>
        <fullName evidence="6">Creatininase</fullName>
    </recommendedName>
</protein>
<dbReference type="GO" id="GO:0046872">
    <property type="term" value="F:metal ion binding"/>
    <property type="evidence" value="ECO:0007669"/>
    <property type="project" value="UniProtKB-KW"/>
</dbReference>
<dbReference type="PANTHER" id="PTHR35005:SF1">
    <property type="entry name" value="2-AMINO-5-FORMYLAMINO-6-RIBOSYLAMINOPYRIMIDIN-4(3H)-ONE 5'-MONOPHOSPHATE DEFORMYLASE"/>
    <property type="match status" value="1"/>
</dbReference>
<evidence type="ECO:0000313" key="5">
    <source>
        <dbReference type="EMBL" id="SUZ98968.1"/>
    </source>
</evidence>
<keyword evidence="4" id="KW-0862">Zinc</keyword>
<dbReference type="EMBL" id="UINC01002655">
    <property type="protein sequence ID" value="SUZ98968.1"/>
    <property type="molecule type" value="Genomic_DNA"/>
</dbReference>
<organism evidence="5">
    <name type="scientific">marine metagenome</name>
    <dbReference type="NCBI Taxonomy" id="408172"/>
    <lineage>
        <taxon>unclassified sequences</taxon>
        <taxon>metagenomes</taxon>
        <taxon>ecological metagenomes</taxon>
    </lineage>
</organism>
<keyword evidence="3" id="KW-0378">Hydrolase</keyword>
<name>A0A381S6M6_9ZZZZ</name>
<dbReference type="GO" id="GO:0009231">
    <property type="term" value="P:riboflavin biosynthetic process"/>
    <property type="evidence" value="ECO:0007669"/>
    <property type="project" value="TreeGrafter"/>
</dbReference>
<accession>A0A381S6M6</accession>
<evidence type="ECO:0000256" key="2">
    <source>
        <dbReference type="ARBA" id="ARBA00022723"/>
    </source>
</evidence>
<evidence type="ECO:0000256" key="4">
    <source>
        <dbReference type="ARBA" id="ARBA00022833"/>
    </source>
</evidence>
<reference evidence="5" key="1">
    <citation type="submission" date="2018-05" db="EMBL/GenBank/DDBJ databases">
        <authorList>
            <person name="Lanie J.A."/>
            <person name="Ng W.-L."/>
            <person name="Kazmierczak K.M."/>
            <person name="Andrzejewski T.M."/>
            <person name="Davidsen T.M."/>
            <person name="Wayne K.J."/>
            <person name="Tettelin H."/>
            <person name="Glass J.I."/>
            <person name="Rusch D."/>
            <person name="Podicherti R."/>
            <person name="Tsui H.-C.T."/>
            <person name="Winkler M.E."/>
        </authorList>
    </citation>
    <scope>NUCLEOTIDE SEQUENCE</scope>
</reference>
<gene>
    <name evidence="5" type="ORF">METZ01_LOCUS51822</name>
</gene>
<proteinExistence type="predicted"/>
<dbReference type="InterPro" id="IPR003785">
    <property type="entry name" value="Creatininase/forma_Hydrolase"/>
</dbReference>
<dbReference type="AlphaFoldDB" id="A0A381S6M6"/>
<dbReference type="PANTHER" id="PTHR35005">
    <property type="entry name" value="3-DEHYDRO-SCYLLO-INOSOSE HYDROLASE"/>
    <property type="match status" value="1"/>
</dbReference>
<evidence type="ECO:0000256" key="3">
    <source>
        <dbReference type="ARBA" id="ARBA00022801"/>
    </source>
</evidence>
<evidence type="ECO:0008006" key="6">
    <source>
        <dbReference type="Google" id="ProtNLM"/>
    </source>
</evidence>
<dbReference type="SUPFAM" id="SSF102215">
    <property type="entry name" value="Creatininase"/>
    <property type="match status" value="1"/>
</dbReference>